<dbReference type="Proteomes" id="UP000054549">
    <property type="component" value="Unassembled WGS sequence"/>
</dbReference>
<name>A0A0C2T1B7_AMAMK</name>
<dbReference type="GO" id="GO:0043531">
    <property type="term" value="F:ADP binding"/>
    <property type="evidence" value="ECO:0007669"/>
    <property type="project" value="InterPro"/>
</dbReference>
<evidence type="ECO:0000313" key="2">
    <source>
        <dbReference type="EMBL" id="KIL60249.1"/>
    </source>
</evidence>
<gene>
    <name evidence="2" type="ORF">M378DRAFT_1064453</name>
</gene>
<dbReference type="EMBL" id="KN818302">
    <property type="protein sequence ID" value="KIL60249.1"/>
    <property type="molecule type" value="Genomic_DNA"/>
</dbReference>
<feature type="domain" description="NB-ARC" evidence="1">
    <location>
        <begin position="81"/>
        <end position="220"/>
    </location>
</feature>
<organism evidence="2 3">
    <name type="scientific">Amanita muscaria (strain Koide BX008)</name>
    <dbReference type="NCBI Taxonomy" id="946122"/>
    <lineage>
        <taxon>Eukaryota</taxon>
        <taxon>Fungi</taxon>
        <taxon>Dikarya</taxon>
        <taxon>Basidiomycota</taxon>
        <taxon>Agaricomycotina</taxon>
        <taxon>Agaricomycetes</taxon>
        <taxon>Agaricomycetidae</taxon>
        <taxon>Agaricales</taxon>
        <taxon>Pluteineae</taxon>
        <taxon>Amanitaceae</taxon>
        <taxon>Amanita</taxon>
    </lineage>
</organism>
<dbReference type="InterPro" id="IPR027417">
    <property type="entry name" value="P-loop_NTPase"/>
</dbReference>
<evidence type="ECO:0000313" key="3">
    <source>
        <dbReference type="Proteomes" id="UP000054549"/>
    </source>
</evidence>
<dbReference type="HOGENOM" id="CLU_000288_125_12_1"/>
<dbReference type="PANTHER" id="PTHR35205:SF1">
    <property type="entry name" value="ZU5 DOMAIN-CONTAINING PROTEIN"/>
    <property type="match status" value="1"/>
</dbReference>
<protein>
    <recommendedName>
        <fullName evidence="1">NB-ARC domain-containing protein</fullName>
    </recommendedName>
</protein>
<reference evidence="2 3" key="1">
    <citation type="submission" date="2014-04" db="EMBL/GenBank/DDBJ databases">
        <title>Evolutionary Origins and Diversification of the Mycorrhizal Mutualists.</title>
        <authorList>
            <consortium name="DOE Joint Genome Institute"/>
            <consortium name="Mycorrhizal Genomics Consortium"/>
            <person name="Kohler A."/>
            <person name="Kuo A."/>
            <person name="Nagy L.G."/>
            <person name="Floudas D."/>
            <person name="Copeland A."/>
            <person name="Barry K.W."/>
            <person name="Cichocki N."/>
            <person name="Veneault-Fourrey C."/>
            <person name="LaButti K."/>
            <person name="Lindquist E.A."/>
            <person name="Lipzen A."/>
            <person name="Lundell T."/>
            <person name="Morin E."/>
            <person name="Murat C."/>
            <person name="Riley R."/>
            <person name="Ohm R."/>
            <person name="Sun H."/>
            <person name="Tunlid A."/>
            <person name="Henrissat B."/>
            <person name="Grigoriev I.V."/>
            <person name="Hibbett D.S."/>
            <person name="Martin F."/>
        </authorList>
    </citation>
    <scope>NUCLEOTIDE SEQUENCE [LARGE SCALE GENOMIC DNA]</scope>
    <source>
        <strain evidence="2 3">Koide BX008</strain>
    </source>
</reference>
<feature type="non-terminal residue" evidence="2">
    <location>
        <position position="410"/>
    </location>
</feature>
<dbReference type="AlphaFoldDB" id="A0A0C2T1B7"/>
<sequence>MVDPSLPMFPNAQIAAITGGKFITAGRDSIQNIYVNSNVSTTSDPIPPLPPLRAPSGLFTGRDDYLQALTDCFSPKLDSERKKFLLWGLGGIGKTQICLKFIERYGKKWFSDIFWIDGSSEDTIDLCLRQIAQKHKVDSTPSAESALEWISNRNDWLMVFDNANSGPVVEKFIPSGNGGSILITSRDKALARITSGSHSCEVTEMEEEEAIALLKKSAMVDNNPEAVATAPGKLVEALGWIPLAIDQAGAYIQSCRCGFDYYLELFTNHSAQLLSGEEFKGASRYQYSTYGTWDISMEEIKHRAKGENIAQSLAAKSALILHNIFAFLHHDNISRDIFENAALNFRESKDEGTNGLPQSISLLNSETLMLTGGALQFEAGIKVLLSFSLIKGDEHLYSVHPLVQKWSRER</sequence>
<proteinExistence type="predicted"/>
<dbReference type="InterPro" id="IPR002182">
    <property type="entry name" value="NB-ARC"/>
</dbReference>
<dbReference type="InParanoid" id="A0A0C2T1B7"/>
<dbReference type="PANTHER" id="PTHR35205">
    <property type="entry name" value="NB-ARC AND TPR DOMAIN PROTEIN"/>
    <property type="match status" value="1"/>
</dbReference>
<keyword evidence="3" id="KW-1185">Reference proteome</keyword>
<dbReference type="SUPFAM" id="SSF52540">
    <property type="entry name" value="P-loop containing nucleoside triphosphate hydrolases"/>
    <property type="match status" value="1"/>
</dbReference>
<dbReference type="Pfam" id="PF00931">
    <property type="entry name" value="NB-ARC"/>
    <property type="match status" value="1"/>
</dbReference>
<dbReference type="OrthoDB" id="4487085at2759"/>
<dbReference type="Gene3D" id="3.40.50.300">
    <property type="entry name" value="P-loop containing nucleotide triphosphate hydrolases"/>
    <property type="match status" value="1"/>
</dbReference>
<evidence type="ECO:0000259" key="1">
    <source>
        <dbReference type="Pfam" id="PF00931"/>
    </source>
</evidence>
<accession>A0A0C2T1B7</accession>